<keyword evidence="4" id="KW-1185">Reference proteome</keyword>
<evidence type="ECO:0000313" key="4">
    <source>
        <dbReference type="Proteomes" id="UP001164803"/>
    </source>
</evidence>
<sequence>MTTRHFKVWPTGKPRTLTVPITSVYDNLVVSAKRYPNKPAIEYYGTPISYHDVLEACESLAGYLQEACGVQKRDRVILYIQNSPQYVIAFHAILRADAVVVPLNPMNVTEELRHYREDCGATVAIVGQELYSRIQPLIGESGLKHVVTATYSDYLSSDHDESLPEVILAPRAMVADPQTVAWTEALAAGMKAHTHTAVSEDMAILPYTSGTTGVPKGCIHPHRTVQANIVSVCTWYGITPSSVTLTALPLFHVTGMVHGMLGAIYSGAQMVIMTRWDRDMAAKLIERTRVTNWTNIATMVVDFLAHPNIDNYDISSLTNVGGGGATLPKAVGERLFEMTGVRYSEGYGLSETIAQTHMNPPQAPRLQCMGIPAFDVDARIIDPVTLEQLGRNEEGELIVHGPQVFNGYWNRPDEDANAFVLIDGKRFFRTGDIAKYDRDGYYYMVDRVKRMINAAGFKVWPSEVESILYQHPAIEQACVIAAPDRRRGESPKAFVILRGPFKGKVSAREIMDWSREQMAAYKVPREVEFVDSLPVSGTGKILWRKLQEEEYERWAARA</sequence>
<dbReference type="InterPro" id="IPR050237">
    <property type="entry name" value="ATP-dep_AMP-bd_enzyme"/>
</dbReference>
<dbReference type="Gene3D" id="3.40.50.12780">
    <property type="entry name" value="N-terminal domain of ligase-like"/>
    <property type="match status" value="1"/>
</dbReference>
<dbReference type="RefSeq" id="WP_268045099.1">
    <property type="nucleotide sequence ID" value="NZ_CP104064.1"/>
</dbReference>
<reference evidence="3" key="1">
    <citation type="submission" date="2022-08" db="EMBL/GenBank/DDBJ databases">
        <title>Alicyclobacillus dauci DSM2870, complete genome.</title>
        <authorList>
            <person name="Wang Q."/>
            <person name="Cai R."/>
            <person name="Wang Z."/>
        </authorList>
    </citation>
    <scope>NUCLEOTIDE SEQUENCE</scope>
    <source>
        <strain evidence="3">DSM 28700</strain>
    </source>
</reference>
<dbReference type="EMBL" id="CP104064">
    <property type="protein sequence ID" value="WAH37596.1"/>
    <property type="molecule type" value="Genomic_DNA"/>
</dbReference>
<organism evidence="3 4">
    <name type="scientific">Alicyclobacillus dauci</name>
    <dbReference type="NCBI Taxonomy" id="1475485"/>
    <lineage>
        <taxon>Bacteria</taxon>
        <taxon>Bacillati</taxon>
        <taxon>Bacillota</taxon>
        <taxon>Bacilli</taxon>
        <taxon>Bacillales</taxon>
        <taxon>Alicyclobacillaceae</taxon>
        <taxon>Alicyclobacillus</taxon>
    </lineage>
</organism>
<dbReference type="Pfam" id="PF13193">
    <property type="entry name" value="AMP-binding_C"/>
    <property type="match status" value="1"/>
</dbReference>
<dbReference type="InterPro" id="IPR025110">
    <property type="entry name" value="AMP-bd_C"/>
</dbReference>
<dbReference type="NCBIfam" id="NF006181">
    <property type="entry name" value="PRK08314.1"/>
    <property type="match status" value="1"/>
</dbReference>
<dbReference type="InterPro" id="IPR042099">
    <property type="entry name" value="ANL_N_sf"/>
</dbReference>
<evidence type="ECO:0000313" key="3">
    <source>
        <dbReference type="EMBL" id="WAH37596.1"/>
    </source>
</evidence>
<accession>A0ABY6Z5J5</accession>
<gene>
    <name evidence="3" type="ORF">NZD86_03440</name>
</gene>
<dbReference type="InterPro" id="IPR045851">
    <property type="entry name" value="AMP-bd_C_sf"/>
</dbReference>
<feature type="domain" description="AMP-dependent synthetase/ligase" evidence="1">
    <location>
        <begin position="31"/>
        <end position="409"/>
    </location>
</feature>
<dbReference type="InterPro" id="IPR020845">
    <property type="entry name" value="AMP-binding_CS"/>
</dbReference>
<dbReference type="InterPro" id="IPR000873">
    <property type="entry name" value="AMP-dep_synth/lig_dom"/>
</dbReference>
<dbReference type="PROSITE" id="PS00455">
    <property type="entry name" value="AMP_BINDING"/>
    <property type="match status" value="1"/>
</dbReference>
<evidence type="ECO:0000259" key="1">
    <source>
        <dbReference type="Pfam" id="PF00501"/>
    </source>
</evidence>
<dbReference type="Pfam" id="PF00501">
    <property type="entry name" value="AMP-binding"/>
    <property type="match status" value="1"/>
</dbReference>
<dbReference type="Gene3D" id="3.30.300.30">
    <property type="match status" value="1"/>
</dbReference>
<protein>
    <submittedName>
        <fullName evidence="3">Long-chain fatty acid--CoA ligase</fullName>
    </submittedName>
</protein>
<feature type="domain" description="AMP-binding enzyme C-terminal" evidence="2">
    <location>
        <begin position="463"/>
        <end position="540"/>
    </location>
</feature>
<dbReference type="GO" id="GO:0016874">
    <property type="term" value="F:ligase activity"/>
    <property type="evidence" value="ECO:0007669"/>
    <property type="project" value="UniProtKB-KW"/>
</dbReference>
<dbReference type="SUPFAM" id="SSF56801">
    <property type="entry name" value="Acetyl-CoA synthetase-like"/>
    <property type="match status" value="1"/>
</dbReference>
<name>A0ABY6Z5J5_9BACL</name>
<proteinExistence type="predicted"/>
<dbReference type="Proteomes" id="UP001164803">
    <property type="component" value="Chromosome"/>
</dbReference>
<dbReference type="PANTHER" id="PTHR43767">
    <property type="entry name" value="LONG-CHAIN-FATTY-ACID--COA LIGASE"/>
    <property type="match status" value="1"/>
</dbReference>
<dbReference type="PANTHER" id="PTHR43767:SF1">
    <property type="entry name" value="NONRIBOSOMAL PEPTIDE SYNTHASE PES1 (EUROFUNG)-RELATED"/>
    <property type="match status" value="1"/>
</dbReference>
<keyword evidence="3" id="KW-0436">Ligase</keyword>
<evidence type="ECO:0000259" key="2">
    <source>
        <dbReference type="Pfam" id="PF13193"/>
    </source>
</evidence>